<protein>
    <submittedName>
        <fullName evidence="1">Uncharacterized protein</fullName>
    </submittedName>
</protein>
<name>A0A857MK21_9BACT</name>
<dbReference type="RefSeq" id="WP_260762514.1">
    <property type="nucleotide sequence ID" value="NZ_CP045921.1"/>
</dbReference>
<evidence type="ECO:0000313" key="1">
    <source>
        <dbReference type="EMBL" id="QHN42903.1"/>
    </source>
</evidence>
<reference evidence="1" key="1">
    <citation type="journal article" date="2021" name="Nat. Microbiol.">
        <title>Cocultivation of an ultrasmall environmental parasitic bacterium with lytic ability against bacteria associated with wastewater foams.</title>
        <authorList>
            <person name="Batinovic S."/>
            <person name="Rose J.J.A."/>
            <person name="Ratcliffe J."/>
            <person name="Seviour R.J."/>
            <person name="Petrovski S."/>
        </authorList>
    </citation>
    <scope>NUCLEOTIDE SEQUENCE</scope>
    <source>
        <strain evidence="1">JR1</strain>
    </source>
</reference>
<accession>A0A857MK21</accession>
<dbReference type="KEGG" id="mama:GII36_03500"/>
<evidence type="ECO:0000313" key="2">
    <source>
        <dbReference type="Proteomes" id="UP001059824"/>
    </source>
</evidence>
<dbReference type="EMBL" id="CP045921">
    <property type="protein sequence ID" value="QHN42903.1"/>
    <property type="molecule type" value="Genomic_DNA"/>
</dbReference>
<dbReference type="Gene3D" id="1.10.287.1490">
    <property type="match status" value="1"/>
</dbReference>
<dbReference type="AlphaFoldDB" id="A0A857MK21"/>
<gene>
    <name evidence="1" type="ORF">GII36_03500</name>
</gene>
<organism evidence="1 2">
    <name type="scientific">Candidatus Mycosynbacter amalyticus</name>
    <dbReference type="NCBI Taxonomy" id="2665156"/>
    <lineage>
        <taxon>Bacteria</taxon>
        <taxon>Candidatus Saccharimonadota</taxon>
        <taxon>Candidatus Saccharimonadota incertae sedis</taxon>
        <taxon>Candidatus Mycosynbacter</taxon>
    </lineage>
</organism>
<proteinExistence type="predicted"/>
<dbReference type="Proteomes" id="UP001059824">
    <property type="component" value="Chromosome"/>
</dbReference>
<keyword evidence="2" id="KW-1185">Reference proteome</keyword>
<sequence length="335" mass="37580">MKTASGSSRVAALVSLLFTLALFAGAGWVLLNRQYVLDQLTVWQYKPTSEVSALAESAQMNDTGEFYFYASTPQLDGTSKFNDSCKRQEQNSAILGCYVNGQIFIYNIKDERLQGVREVTAAHEMLHAAYLRLSSSEKTRVDGLLDAEYQKLLQSSDSDLKERMEYYARTEPGERNNELHSIIGTEVTSISNDLEAYYRKYFTDRQAVVKLHDSYSSKFDELQDTSTSLKSQLEQLSSDINTMTNAYNDNIQTLNTDIETFNERASNGAFRTQSDFQSARAALEARVDTLKATRSSIDAKITEYETKRQAYNATVDESNSLTRSLDSSLAPAPSI</sequence>